<name>A0AAD7JY26_9AGAR</name>
<reference evidence="2" key="1">
    <citation type="submission" date="2023-03" db="EMBL/GenBank/DDBJ databases">
        <title>Massive genome expansion in bonnet fungi (Mycena s.s.) driven by repeated elements and novel gene families across ecological guilds.</title>
        <authorList>
            <consortium name="Lawrence Berkeley National Laboratory"/>
            <person name="Harder C.B."/>
            <person name="Miyauchi S."/>
            <person name="Viragh M."/>
            <person name="Kuo A."/>
            <person name="Thoen E."/>
            <person name="Andreopoulos B."/>
            <person name="Lu D."/>
            <person name="Skrede I."/>
            <person name="Drula E."/>
            <person name="Henrissat B."/>
            <person name="Morin E."/>
            <person name="Kohler A."/>
            <person name="Barry K."/>
            <person name="LaButti K."/>
            <person name="Morin E."/>
            <person name="Salamov A."/>
            <person name="Lipzen A."/>
            <person name="Mereny Z."/>
            <person name="Hegedus B."/>
            <person name="Baldrian P."/>
            <person name="Stursova M."/>
            <person name="Weitz H."/>
            <person name="Taylor A."/>
            <person name="Grigoriev I.V."/>
            <person name="Nagy L.G."/>
            <person name="Martin F."/>
            <person name="Kauserud H."/>
        </authorList>
    </citation>
    <scope>NUCLEOTIDE SEQUENCE</scope>
    <source>
        <strain evidence="2">CBHHK188m</strain>
    </source>
</reference>
<keyword evidence="1" id="KW-0812">Transmembrane</keyword>
<keyword evidence="1" id="KW-1133">Transmembrane helix</keyword>
<accession>A0AAD7JY26</accession>
<keyword evidence="1" id="KW-0472">Membrane</keyword>
<feature type="transmembrane region" description="Helical" evidence="1">
    <location>
        <begin position="238"/>
        <end position="266"/>
    </location>
</feature>
<organism evidence="2 3">
    <name type="scientific">Mycena maculata</name>
    <dbReference type="NCBI Taxonomy" id="230809"/>
    <lineage>
        <taxon>Eukaryota</taxon>
        <taxon>Fungi</taxon>
        <taxon>Dikarya</taxon>
        <taxon>Basidiomycota</taxon>
        <taxon>Agaricomycotina</taxon>
        <taxon>Agaricomycetes</taxon>
        <taxon>Agaricomycetidae</taxon>
        <taxon>Agaricales</taxon>
        <taxon>Marasmiineae</taxon>
        <taxon>Mycenaceae</taxon>
        <taxon>Mycena</taxon>
    </lineage>
</organism>
<feature type="transmembrane region" description="Helical" evidence="1">
    <location>
        <begin position="17"/>
        <end position="46"/>
    </location>
</feature>
<evidence type="ECO:0000313" key="3">
    <source>
        <dbReference type="Proteomes" id="UP001215280"/>
    </source>
</evidence>
<dbReference type="AlphaFoldDB" id="A0AAD7JY26"/>
<feature type="transmembrane region" description="Helical" evidence="1">
    <location>
        <begin position="272"/>
        <end position="292"/>
    </location>
</feature>
<feature type="transmembrane region" description="Helical" evidence="1">
    <location>
        <begin position="189"/>
        <end position="214"/>
    </location>
</feature>
<comment type="caution">
    <text evidence="2">The sequence shown here is derived from an EMBL/GenBank/DDBJ whole genome shotgun (WGS) entry which is preliminary data.</text>
</comment>
<evidence type="ECO:0000313" key="2">
    <source>
        <dbReference type="EMBL" id="KAJ7772723.1"/>
    </source>
</evidence>
<gene>
    <name evidence="2" type="ORF">DFH07DRAFT_171303</name>
</gene>
<proteinExistence type="predicted"/>
<protein>
    <submittedName>
        <fullName evidence="2">Uncharacterized protein</fullName>
    </submittedName>
</protein>
<sequence>MASLATPAQIKSTGQFLIIYGVVGLVIQTFFYGVYTVLIVLSTRMLLKRGLKSRANKVMFIVTMFMYLLSAAYWAYSVADVVDRMKLFVDDPQNLANSSKDAHDDVTKWSPVFNALSYINYILSDAVVVWRAWVLCLRKHRKYLCITIVFFILTSLAVVGTIVFNIIAFVAAPYAILPNSSYLVKGINVLQITMMGMSLLSNISATTVVGVTAWHHRQAIQDSLSDSHGKKHSRADQILSLVVESGLLYSISGLTVLVFSLIRIPYGTLGDLYTPINVQIAGAYPPVVLLLVSTQKSLNDTTFLNTLEVSRPTHSTASGANSRNQRNAAELSIQFAGNPDFAMTQLGTQTEAILGSDDNLVYGNTGEKF</sequence>
<evidence type="ECO:0000256" key="1">
    <source>
        <dbReference type="SAM" id="Phobius"/>
    </source>
</evidence>
<dbReference type="Proteomes" id="UP001215280">
    <property type="component" value="Unassembled WGS sequence"/>
</dbReference>
<keyword evidence="3" id="KW-1185">Reference proteome</keyword>
<feature type="transmembrane region" description="Helical" evidence="1">
    <location>
        <begin position="144"/>
        <end position="177"/>
    </location>
</feature>
<feature type="transmembrane region" description="Helical" evidence="1">
    <location>
        <begin position="58"/>
        <end position="76"/>
    </location>
</feature>
<feature type="transmembrane region" description="Helical" evidence="1">
    <location>
        <begin position="118"/>
        <end position="137"/>
    </location>
</feature>
<dbReference type="EMBL" id="JARJLG010000019">
    <property type="protein sequence ID" value="KAJ7772723.1"/>
    <property type="molecule type" value="Genomic_DNA"/>
</dbReference>